<dbReference type="InterPro" id="IPR037185">
    <property type="entry name" value="EmrE-like"/>
</dbReference>
<keyword evidence="2" id="KW-1003">Cell membrane</keyword>
<evidence type="ECO:0000256" key="2">
    <source>
        <dbReference type="ARBA" id="ARBA00022475"/>
    </source>
</evidence>
<keyword evidence="6 11" id="KW-0812">Transmembrane</keyword>
<reference evidence="13 14" key="1">
    <citation type="journal article" date="2014" name="Appl. Environ. Microbiol.">
        <title>Genomic features of a bumble bee symbiont reflect its host environment.</title>
        <authorList>
            <person name="Martinson V.G."/>
            <person name="Magoc T."/>
            <person name="Koch H."/>
            <person name="Salzberg S.L."/>
            <person name="Moran N.A."/>
        </authorList>
    </citation>
    <scope>NUCLEOTIDE SEQUENCE [LARGE SCALE GENOMIC DNA]</scope>
    <source>
        <strain evidence="13 14">Bimp</strain>
    </source>
</reference>
<dbReference type="PANTHER" id="PTHR30561">
    <property type="entry name" value="SMR FAMILY PROTON-DEPENDENT DRUG EFFLUX TRANSPORTER SUGE"/>
    <property type="match status" value="1"/>
</dbReference>
<evidence type="ECO:0000313" key="14">
    <source>
        <dbReference type="Proteomes" id="UP000506160"/>
    </source>
</evidence>
<dbReference type="GO" id="GO:0009103">
    <property type="term" value="P:lipopolysaccharide biosynthetic process"/>
    <property type="evidence" value="ECO:0007669"/>
    <property type="project" value="UniProtKB-KW"/>
</dbReference>
<keyword evidence="10 11" id="KW-0472">Membrane</keyword>
<dbReference type="GO" id="GO:0009245">
    <property type="term" value="P:lipid A biosynthetic process"/>
    <property type="evidence" value="ECO:0007669"/>
    <property type="project" value="UniProtKB-KW"/>
</dbReference>
<dbReference type="InterPro" id="IPR000620">
    <property type="entry name" value="EamA_dom"/>
</dbReference>
<evidence type="ECO:0000256" key="1">
    <source>
        <dbReference type="ARBA" id="ARBA00004651"/>
    </source>
</evidence>
<keyword evidence="7" id="KW-0448">Lipopolysaccharide biosynthesis</keyword>
<proteinExistence type="predicted"/>
<evidence type="ECO:0000256" key="8">
    <source>
        <dbReference type="ARBA" id="ARBA00022989"/>
    </source>
</evidence>
<comment type="subcellular location">
    <subcellularLocation>
        <location evidence="1">Cell membrane</location>
        <topology evidence="1">Multi-pass membrane protein</topology>
    </subcellularLocation>
</comment>
<sequence length="131" mass="15142">MWRFYFIGFLSLLLFDTFGQISFKYTSLYAAPFELNIAWIKRIFSTFWMYLTLLNYLGSFGSWMYLLKRAPIGPAFAISHMQVVSVMFISVLLFGEHITIVQIIGATLILMGIIVLAVAEKQIQQMNNKHN</sequence>
<keyword evidence="4" id="KW-0997">Cell inner membrane</keyword>
<feature type="domain" description="EamA" evidence="12">
    <location>
        <begin position="25"/>
        <end position="116"/>
    </location>
</feature>
<evidence type="ECO:0000256" key="9">
    <source>
        <dbReference type="ARBA" id="ARBA00023098"/>
    </source>
</evidence>
<evidence type="ECO:0000256" key="6">
    <source>
        <dbReference type="ARBA" id="ARBA00022692"/>
    </source>
</evidence>
<keyword evidence="9" id="KW-0443">Lipid metabolism</keyword>
<evidence type="ECO:0000313" key="13">
    <source>
        <dbReference type="EMBL" id="TEA27200.1"/>
    </source>
</evidence>
<dbReference type="Pfam" id="PF00892">
    <property type="entry name" value="EamA"/>
    <property type="match status" value="1"/>
</dbReference>
<dbReference type="AlphaFoldDB" id="A0AB94ICQ0"/>
<evidence type="ECO:0000256" key="3">
    <source>
        <dbReference type="ARBA" id="ARBA00022516"/>
    </source>
</evidence>
<dbReference type="EMBL" id="AWGA01000051">
    <property type="protein sequence ID" value="TEA27200.1"/>
    <property type="molecule type" value="Genomic_DNA"/>
</dbReference>
<name>A0AB94ICQ0_9GAMM</name>
<evidence type="ECO:0000256" key="10">
    <source>
        <dbReference type="ARBA" id="ARBA00023136"/>
    </source>
</evidence>
<evidence type="ECO:0000259" key="12">
    <source>
        <dbReference type="Pfam" id="PF00892"/>
    </source>
</evidence>
<dbReference type="Proteomes" id="UP000506160">
    <property type="component" value="Unassembled WGS sequence"/>
</dbReference>
<dbReference type="Gene3D" id="1.10.3730.20">
    <property type="match status" value="1"/>
</dbReference>
<dbReference type="GO" id="GO:0022857">
    <property type="term" value="F:transmembrane transporter activity"/>
    <property type="evidence" value="ECO:0007669"/>
    <property type="project" value="InterPro"/>
</dbReference>
<feature type="transmembrane region" description="Helical" evidence="11">
    <location>
        <begin position="43"/>
        <end position="67"/>
    </location>
</feature>
<evidence type="ECO:0000256" key="11">
    <source>
        <dbReference type="SAM" id="Phobius"/>
    </source>
</evidence>
<keyword evidence="8 11" id="KW-1133">Transmembrane helix</keyword>
<dbReference type="InterPro" id="IPR000390">
    <property type="entry name" value="Small_drug/metabolite_transptr"/>
</dbReference>
<keyword evidence="14" id="KW-1185">Reference proteome</keyword>
<evidence type="ECO:0000256" key="5">
    <source>
        <dbReference type="ARBA" id="ARBA00022556"/>
    </source>
</evidence>
<keyword evidence="3" id="KW-0444">Lipid biosynthesis</keyword>
<dbReference type="GO" id="GO:0005886">
    <property type="term" value="C:plasma membrane"/>
    <property type="evidence" value="ECO:0007669"/>
    <property type="project" value="UniProtKB-SubCell"/>
</dbReference>
<accession>A0AB94ICQ0</accession>
<dbReference type="PANTHER" id="PTHR30561:SF9">
    <property type="entry name" value="4-AMINO-4-DEOXY-L-ARABINOSE-PHOSPHOUNDECAPRENOL FLIPPASE SUBUNIT ARNF-RELATED"/>
    <property type="match status" value="1"/>
</dbReference>
<comment type="caution">
    <text evidence="13">The sequence shown here is derived from an EMBL/GenBank/DDBJ whole genome shotgun (WGS) entry which is preliminary data.</text>
</comment>
<feature type="transmembrane region" description="Helical" evidence="11">
    <location>
        <begin position="100"/>
        <end position="119"/>
    </location>
</feature>
<evidence type="ECO:0000256" key="7">
    <source>
        <dbReference type="ARBA" id="ARBA00022985"/>
    </source>
</evidence>
<gene>
    <name evidence="13" type="ORF">O970_04900</name>
</gene>
<evidence type="ECO:0000256" key="4">
    <source>
        <dbReference type="ARBA" id="ARBA00022519"/>
    </source>
</evidence>
<protein>
    <submittedName>
        <fullName evidence="13">EamA family transporter</fullName>
    </submittedName>
</protein>
<dbReference type="SUPFAM" id="SSF103481">
    <property type="entry name" value="Multidrug resistance efflux transporter EmrE"/>
    <property type="match status" value="1"/>
</dbReference>
<feature type="transmembrane region" description="Helical" evidence="11">
    <location>
        <begin position="74"/>
        <end position="94"/>
    </location>
</feature>
<keyword evidence="5" id="KW-0441">Lipid A biosynthesis</keyword>
<dbReference type="RefSeq" id="WP_024496030.1">
    <property type="nucleotide sequence ID" value="NZ_AWGA01000051.1"/>
</dbReference>
<organism evidence="13 14">
    <name type="scientific">Candidatus Schmidhempelia bombi str. Bimp</name>
    <dbReference type="NCBI Taxonomy" id="1387197"/>
    <lineage>
        <taxon>Bacteria</taxon>
        <taxon>Pseudomonadati</taxon>
        <taxon>Pseudomonadota</taxon>
        <taxon>Gammaproteobacteria</taxon>
        <taxon>Orbales</taxon>
        <taxon>Orbaceae</taxon>
        <taxon>Candidatus Schmidhempelia</taxon>
    </lineage>
</organism>